<evidence type="ECO:0000256" key="1">
    <source>
        <dbReference type="ARBA" id="ARBA00004123"/>
    </source>
</evidence>
<dbReference type="GeneID" id="63765947"/>
<keyword evidence="5" id="KW-0539">Nucleus</keyword>
<evidence type="ECO:0000256" key="6">
    <source>
        <dbReference type="ARBA" id="ARBA00038376"/>
    </source>
</evidence>
<dbReference type="PANTHER" id="PTHR43355">
    <property type="entry name" value="FLAVIN REDUCTASE (NADPH)"/>
    <property type="match status" value="1"/>
</dbReference>
<gene>
    <name evidence="8" type="ORF">ASPSYDRAFT_60597</name>
</gene>
<accession>A0A1L9T8F0</accession>
<proteinExistence type="inferred from homology"/>
<protein>
    <recommendedName>
        <fullName evidence="7">NAD(P)-binding domain-containing protein</fullName>
    </recommendedName>
</protein>
<keyword evidence="9" id="KW-1185">Reference proteome</keyword>
<dbReference type="GO" id="GO:0016646">
    <property type="term" value="F:oxidoreductase activity, acting on the CH-NH group of donors, NAD or NADP as acceptor"/>
    <property type="evidence" value="ECO:0007669"/>
    <property type="project" value="TreeGrafter"/>
</dbReference>
<evidence type="ECO:0000259" key="7">
    <source>
        <dbReference type="Pfam" id="PF13460"/>
    </source>
</evidence>
<organism evidence="8 9">
    <name type="scientific">Aspergillus sydowii CBS 593.65</name>
    <dbReference type="NCBI Taxonomy" id="1036612"/>
    <lineage>
        <taxon>Eukaryota</taxon>
        <taxon>Fungi</taxon>
        <taxon>Dikarya</taxon>
        <taxon>Ascomycota</taxon>
        <taxon>Pezizomycotina</taxon>
        <taxon>Eurotiomycetes</taxon>
        <taxon>Eurotiomycetidae</taxon>
        <taxon>Eurotiales</taxon>
        <taxon>Aspergillaceae</taxon>
        <taxon>Aspergillus</taxon>
        <taxon>Aspergillus subgen. Nidulantes</taxon>
    </lineage>
</organism>
<sequence>MAGTKILVLGGTGPTGICLLRELVYRKLKTIVYARNPSKIPEDLASNELLEVVKGEMDDRDSLSAAIAKCRVVISLLGPGINDRNGSRSLFGDIYKSSVFPLMREHGVDRIFAMGTPSISRPEDHWTLFTLAVVPLVRTFANFAYQNILNIADAFENHADGLKWTVYRIAAIPGNQDQESWRRDREDGETFVGWVGEDGWTMSQRRGALARWLVDAAEDGAEEWKMTTGQKVAVVVPKMEQSPSMKTSELNNIKATTMNDSNSTSAPTAVAEDDAEPVMDPELLQSELELVSSLAKLQKLEDTIHQLRTLIPERLLEPLAPVVNSQPASTSPQKLFEQLSQAARASVNEVGDFQGMWRGKEMKGVWERVDTLIYENAGQLLQSNCMWDQDYDVLLEEITKKDTIRKEREQKAKEEHERSQLQSAEGGWKALVDNFAQRNVPGVRVVPVKNDSFSVVLAKAGLAFRVHAHHTGQDGVPDFNVSSKSSAEPPSKLEIAILDCLNSRSRKWDLTYLLEMVLSYSNIQTTCTKCGKLQDKAANLPTLRYPKSIESQTEPQAPTFEAYHATCV</sequence>
<comment type="subcellular location">
    <subcellularLocation>
        <location evidence="1">Nucleus</location>
    </subcellularLocation>
</comment>
<evidence type="ECO:0000256" key="5">
    <source>
        <dbReference type="ARBA" id="ARBA00023242"/>
    </source>
</evidence>
<dbReference type="Pfam" id="PF11571">
    <property type="entry name" value="Med27"/>
    <property type="match status" value="1"/>
</dbReference>
<dbReference type="Gene3D" id="3.40.50.720">
    <property type="entry name" value="NAD(P)-binding Rossmann-like Domain"/>
    <property type="match status" value="1"/>
</dbReference>
<comment type="similarity">
    <text evidence="6">Belongs to the avfA family.</text>
</comment>
<dbReference type="Pfam" id="PF13460">
    <property type="entry name" value="NAD_binding_10"/>
    <property type="match status" value="1"/>
</dbReference>
<dbReference type="InterPro" id="IPR036291">
    <property type="entry name" value="NAD(P)-bd_dom_sf"/>
</dbReference>
<evidence type="ECO:0000256" key="2">
    <source>
        <dbReference type="ARBA" id="ARBA00008048"/>
    </source>
</evidence>
<dbReference type="Proteomes" id="UP000184356">
    <property type="component" value="Unassembled WGS sequence"/>
</dbReference>
<dbReference type="InterPro" id="IPR016040">
    <property type="entry name" value="NAD(P)-bd_dom"/>
</dbReference>
<dbReference type="VEuPathDB" id="FungiDB:ASPSYDRAFT_60597"/>
<dbReference type="SUPFAM" id="SSF51735">
    <property type="entry name" value="NAD(P)-binding Rossmann-fold domains"/>
    <property type="match status" value="1"/>
</dbReference>
<dbReference type="EMBL" id="KV878592">
    <property type="protein sequence ID" value="OJJ55696.1"/>
    <property type="molecule type" value="Genomic_DNA"/>
</dbReference>
<dbReference type="GO" id="GO:0016592">
    <property type="term" value="C:mediator complex"/>
    <property type="evidence" value="ECO:0007669"/>
    <property type="project" value="InterPro"/>
</dbReference>
<feature type="domain" description="NAD(P)-binding" evidence="7">
    <location>
        <begin position="10"/>
        <end position="217"/>
    </location>
</feature>
<keyword evidence="3" id="KW-0805">Transcription regulation</keyword>
<dbReference type="RefSeq" id="XP_040699502.1">
    <property type="nucleotide sequence ID" value="XM_040849874.1"/>
</dbReference>
<name>A0A1L9T8F0_9EURO</name>
<evidence type="ECO:0000313" key="9">
    <source>
        <dbReference type="Proteomes" id="UP000184356"/>
    </source>
</evidence>
<dbReference type="PANTHER" id="PTHR43355:SF2">
    <property type="entry name" value="FLAVIN REDUCTASE (NADPH)"/>
    <property type="match status" value="1"/>
</dbReference>
<comment type="similarity">
    <text evidence="2">Belongs to the Mediator complex subunit 27 family.</text>
</comment>
<dbReference type="STRING" id="1036612.A0A1L9T8F0"/>
<dbReference type="InterPro" id="IPR051606">
    <property type="entry name" value="Polyketide_Oxido-like"/>
</dbReference>
<dbReference type="InterPro" id="IPR021627">
    <property type="entry name" value="Mediator_Med27"/>
</dbReference>
<evidence type="ECO:0000256" key="3">
    <source>
        <dbReference type="ARBA" id="ARBA00023015"/>
    </source>
</evidence>
<evidence type="ECO:0000256" key="4">
    <source>
        <dbReference type="ARBA" id="ARBA00023163"/>
    </source>
</evidence>
<reference evidence="9" key="1">
    <citation type="journal article" date="2017" name="Genome Biol.">
        <title>Comparative genomics reveals high biological diversity and specific adaptations in the industrially and medically important fungal genus Aspergillus.</title>
        <authorList>
            <person name="de Vries R.P."/>
            <person name="Riley R."/>
            <person name="Wiebenga A."/>
            <person name="Aguilar-Osorio G."/>
            <person name="Amillis S."/>
            <person name="Uchima C.A."/>
            <person name="Anderluh G."/>
            <person name="Asadollahi M."/>
            <person name="Askin M."/>
            <person name="Barry K."/>
            <person name="Battaglia E."/>
            <person name="Bayram O."/>
            <person name="Benocci T."/>
            <person name="Braus-Stromeyer S.A."/>
            <person name="Caldana C."/>
            <person name="Canovas D."/>
            <person name="Cerqueira G.C."/>
            <person name="Chen F."/>
            <person name="Chen W."/>
            <person name="Choi C."/>
            <person name="Clum A."/>
            <person name="Dos Santos R.A."/>
            <person name="Damasio A.R."/>
            <person name="Diallinas G."/>
            <person name="Emri T."/>
            <person name="Fekete E."/>
            <person name="Flipphi M."/>
            <person name="Freyberg S."/>
            <person name="Gallo A."/>
            <person name="Gournas C."/>
            <person name="Habgood R."/>
            <person name="Hainaut M."/>
            <person name="Harispe M.L."/>
            <person name="Henrissat B."/>
            <person name="Hilden K.S."/>
            <person name="Hope R."/>
            <person name="Hossain A."/>
            <person name="Karabika E."/>
            <person name="Karaffa L."/>
            <person name="Karanyi Z."/>
            <person name="Krasevec N."/>
            <person name="Kuo A."/>
            <person name="Kusch H."/>
            <person name="LaButti K."/>
            <person name="Lagendijk E.L."/>
            <person name="Lapidus A."/>
            <person name="Levasseur A."/>
            <person name="Lindquist E."/>
            <person name="Lipzen A."/>
            <person name="Logrieco A.F."/>
            <person name="MacCabe A."/>
            <person name="Maekelae M.R."/>
            <person name="Malavazi I."/>
            <person name="Melin P."/>
            <person name="Meyer V."/>
            <person name="Mielnichuk N."/>
            <person name="Miskei M."/>
            <person name="Molnar A.P."/>
            <person name="Mule G."/>
            <person name="Ngan C.Y."/>
            <person name="Orejas M."/>
            <person name="Orosz E."/>
            <person name="Ouedraogo J.P."/>
            <person name="Overkamp K.M."/>
            <person name="Park H.-S."/>
            <person name="Perrone G."/>
            <person name="Piumi F."/>
            <person name="Punt P.J."/>
            <person name="Ram A.F."/>
            <person name="Ramon A."/>
            <person name="Rauscher S."/>
            <person name="Record E."/>
            <person name="Riano-Pachon D.M."/>
            <person name="Robert V."/>
            <person name="Roehrig J."/>
            <person name="Ruller R."/>
            <person name="Salamov A."/>
            <person name="Salih N.S."/>
            <person name="Samson R.A."/>
            <person name="Sandor E."/>
            <person name="Sanguinetti M."/>
            <person name="Schuetze T."/>
            <person name="Sepcic K."/>
            <person name="Shelest E."/>
            <person name="Sherlock G."/>
            <person name="Sophianopoulou V."/>
            <person name="Squina F.M."/>
            <person name="Sun H."/>
            <person name="Susca A."/>
            <person name="Todd R.B."/>
            <person name="Tsang A."/>
            <person name="Unkles S.E."/>
            <person name="van de Wiele N."/>
            <person name="van Rossen-Uffink D."/>
            <person name="Oliveira J.V."/>
            <person name="Vesth T.C."/>
            <person name="Visser J."/>
            <person name="Yu J.-H."/>
            <person name="Zhou M."/>
            <person name="Andersen M.R."/>
            <person name="Archer D.B."/>
            <person name="Baker S.E."/>
            <person name="Benoit I."/>
            <person name="Brakhage A.A."/>
            <person name="Braus G.H."/>
            <person name="Fischer R."/>
            <person name="Frisvad J.C."/>
            <person name="Goldman G.H."/>
            <person name="Houbraken J."/>
            <person name="Oakley B."/>
            <person name="Pocsi I."/>
            <person name="Scazzocchio C."/>
            <person name="Seiboth B."/>
            <person name="vanKuyk P.A."/>
            <person name="Wortman J."/>
            <person name="Dyer P.S."/>
            <person name="Grigoriev I.V."/>
        </authorList>
    </citation>
    <scope>NUCLEOTIDE SEQUENCE [LARGE SCALE GENOMIC DNA]</scope>
    <source>
        <strain evidence="9">CBS 593.65</strain>
    </source>
</reference>
<evidence type="ECO:0000313" key="8">
    <source>
        <dbReference type="EMBL" id="OJJ55696.1"/>
    </source>
</evidence>
<keyword evidence="4" id="KW-0804">Transcription</keyword>
<dbReference type="OrthoDB" id="10254221at2759"/>
<dbReference type="AlphaFoldDB" id="A0A1L9T8F0"/>